<keyword evidence="10" id="KW-0665">Pyrimidine biosynthesis</keyword>
<comment type="catalytic activity">
    <reaction evidence="14">
        <text>(S)-dihydroorotate + a quinone = orotate + a quinol</text>
        <dbReference type="Rhea" id="RHEA:30187"/>
        <dbReference type="ChEBI" id="CHEBI:24646"/>
        <dbReference type="ChEBI" id="CHEBI:30839"/>
        <dbReference type="ChEBI" id="CHEBI:30864"/>
        <dbReference type="ChEBI" id="CHEBI:132124"/>
        <dbReference type="EC" id="1.3.5.2"/>
    </reaction>
</comment>
<evidence type="ECO:0000256" key="10">
    <source>
        <dbReference type="ARBA" id="ARBA00022975"/>
    </source>
</evidence>
<dbReference type="EC" id="1.3.5.2" evidence="6"/>
<feature type="domain" description="Dihydroorotate dehydrogenase catalytic" evidence="15">
    <location>
        <begin position="2"/>
        <end position="281"/>
    </location>
</feature>
<keyword evidence="8" id="KW-0285">Flavoprotein</keyword>
<dbReference type="InterPro" id="IPR001295">
    <property type="entry name" value="Dihydroorotate_DH_CS"/>
</dbReference>
<dbReference type="PANTHER" id="PTHR48109">
    <property type="entry name" value="DIHYDROOROTATE DEHYDROGENASE (QUINONE), MITOCHONDRIAL-RELATED"/>
    <property type="match status" value="1"/>
</dbReference>
<evidence type="ECO:0000256" key="8">
    <source>
        <dbReference type="ARBA" id="ARBA00022630"/>
    </source>
</evidence>
<dbReference type="UniPathway" id="UPA00070">
    <property type="reaction ID" value="UER00946"/>
</dbReference>
<dbReference type="InterPro" id="IPR012135">
    <property type="entry name" value="Dihydroorotate_DH_1_2"/>
</dbReference>
<evidence type="ECO:0000313" key="16">
    <source>
        <dbReference type="EMBL" id="NDJ93141.1"/>
    </source>
</evidence>
<evidence type="ECO:0000256" key="3">
    <source>
        <dbReference type="ARBA" id="ARBA00004370"/>
    </source>
</evidence>
<dbReference type="InterPro" id="IPR005720">
    <property type="entry name" value="Dihydroorotate_DH_cat"/>
</dbReference>
<evidence type="ECO:0000256" key="9">
    <source>
        <dbReference type="ARBA" id="ARBA00022643"/>
    </source>
</evidence>
<accession>A0A6G3MGP5</accession>
<dbReference type="PANTHER" id="PTHR48109:SF4">
    <property type="entry name" value="DIHYDROOROTATE DEHYDROGENASE (QUINONE), MITOCHONDRIAL"/>
    <property type="match status" value="1"/>
</dbReference>
<dbReference type="NCBIfam" id="TIGR01036">
    <property type="entry name" value="pyrD_sub2"/>
    <property type="match status" value="1"/>
</dbReference>
<dbReference type="Pfam" id="PF01180">
    <property type="entry name" value="DHO_dh"/>
    <property type="match status" value="1"/>
</dbReference>
<evidence type="ECO:0000256" key="11">
    <source>
        <dbReference type="ARBA" id="ARBA00023002"/>
    </source>
</evidence>
<dbReference type="InterPro" id="IPR050074">
    <property type="entry name" value="DHO_dehydrogenase"/>
</dbReference>
<dbReference type="AlphaFoldDB" id="A0A6G3MGP5"/>
<evidence type="ECO:0000256" key="7">
    <source>
        <dbReference type="ARBA" id="ARBA00017599"/>
    </source>
</evidence>
<evidence type="ECO:0000256" key="1">
    <source>
        <dbReference type="ARBA" id="ARBA00001917"/>
    </source>
</evidence>
<comment type="similarity">
    <text evidence="5">Belongs to the dihydroorotate dehydrogenase family. Type 2 subfamily.</text>
</comment>
<sequence length="304" mass="32971">MSAGFDKNGECIDGGFDIGFGFVELGTTIPQPQPGNNKPRLFRLTNDHALINRMGCNSEGFSALLNRIKKYRKKGGKNIVGVNIGINRDSSNPIGDYVQGIKTFSSYADYIAINISSPNTPGLRSFQEKDKLTKLLTKIKETTEELKYPKPLVFLKLSPDLSEAECLDIAKIVKDPKTSVDGLILTNTTIERPGSLTSSLRFELGGLSGRPLKDKSTKMIKLFYELTGGTIPIIGVGGIENGQDAFDKIASGASLVQLYTSFTYGGFGTINKIQRELHNILGDKGYKSVAEAVGSSCNNFVTPQ</sequence>
<evidence type="ECO:0000256" key="4">
    <source>
        <dbReference type="ARBA" id="ARBA00005161"/>
    </source>
</evidence>
<dbReference type="PROSITE" id="PS00912">
    <property type="entry name" value="DHODEHASE_2"/>
    <property type="match status" value="1"/>
</dbReference>
<dbReference type="PIRSF" id="PIRSF000164">
    <property type="entry name" value="DHO_oxidase"/>
    <property type="match status" value="1"/>
</dbReference>
<dbReference type="NCBIfam" id="NF003652">
    <property type="entry name" value="PRK05286.2-5"/>
    <property type="match status" value="1"/>
</dbReference>
<dbReference type="GO" id="GO:0106430">
    <property type="term" value="F:dihydroorotate dehydrogenase (quinone) activity"/>
    <property type="evidence" value="ECO:0007669"/>
    <property type="project" value="UniProtKB-EC"/>
</dbReference>
<evidence type="ECO:0000256" key="14">
    <source>
        <dbReference type="ARBA" id="ARBA00048639"/>
    </source>
</evidence>
<proteinExistence type="inferred from homology"/>
<evidence type="ECO:0000259" key="15">
    <source>
        <dbReference type="Pfam" id="PF01180"/>
    </source>
</evidence>
<keyword evidence="11" id="KW-0560">Oxidoreductase</keyword>
<dbReference type="Gene3D" id="3.20.20.70">
    <property type="entry name" value="Aldolase class I"/>
    <property type="match status" value="1"/>
</dbReference>
<protein>
    <recommendedName>
        <fullName evidence="7">Dihydroorotate dehydrogenase (quinone), mitochondrial</fullName>
        <ecNumber evidence="6">1.3.5.2</ecNumber>
    </recommendedName>
    <alternativeName>
        <fullName evidence="13">Dihydroorotate oxidase</fullName>
    </alternativeName>
</protein>
<dbReference type="OrthoDB" id="14784at2759"/>
<dbReference type="GO" id="GO:0006207">
    <property type="term" value="P:'de novo' pyrimidine nucleobase biosynthetic process"/>
    <property type="evidence" value="ECO:0007669"/>
    <property type="project" value="InterPro"/>
</dbReference>
<dbReference type="CDD" id="cd04738">
    <property type="entry name" value="DHOD_2_like"/>
    <property type="match status" value="1"/>
</dbReference>
<evidence type="ECO:0000256" key="12">
    <source>
        <dbReference type="ARBA" id="ARBA00023136"/>
    </source>
</evidence>
<comment type="function">
    <text evidence="2">Catalyzes the conversion of dihydroorotate to orotate with quinone as electron acceptor.</text>
</comment>
<reference evidence="16" key="1">
    <citation type="submission" date="2018-11" db="EMBL/GenBank/DDBJ databases">
        <title>Henneguya salminicola genome and transcriptome.</title>
        <authorList>
            <person name="Yahalomi D."/>
            <person name="Atkinson S.D."/>
            <person name="Neuhof M."/>
            <person name="Chang E.S."/>
            <person name="Philippe H."/>
            <person name="Cartwright P."/>
            <person name="Bartholomew J.L."/>
            <person name="Huchon D."/>
        </authorList>
    </citation>
    <scope>NUCLEOTIDE SEQUENCE</scope>
    <source>
        <strain evidence="16">Hz1</strain>
        <tissue evidence="16">Whole</tissue>
    </source>
</reference>
<dbReference type="GO" id="GO:0044205">
    <property type="term" value="P:'de novo' UMP biosynthetic process"/>
    <property type="evidence" value="ECO:0007669"/>
    <property type="project" value="UniProtKB-UniPathway"/>
</dbReference>
<dbReference type="EMBL" id="GHBP01002591">
    <property type="protein sequence ID" value="NDJ93141.1"/>
    <property type="molecule type" value="Transcribed_RNA"/>
</dbReference>
<organism evidence="16">
    <name type="scientific">Henneguya salminicola</name>
    <name type="common">Myxosporean</name>
    <dbReference type="NCBI Taxonomy" id="69463"/>
    <lineage>
        <taxon>Eukaryota</taxon>
        <taxon>Metazoa</taxon>
        <taxon>Cnidaria</taxon>
        <taxon>Myxozoa</taxon>
        <taxon>Myxosporea</taxon>
        <taxon>Bivalvulida</taxon>
        <taxon>Platysporina</taxon>
        <taxon>Myxobolidae</taxon>
        <taxon>Henneguya</taxon>
    </lineage>
</organism>
<dbReference type="GO" id="GO:0005743">
    <property type="term" value="C:mitochondrial inner membrane"/>
    <property type="evidence" value="ECO:0007669"/>
    <property type="project" value="TreeGrafter"/>
</dbReference>
<keyword evidence="9" id="KW-0288">FMN</keyword>
<comment type="pathway">
    <text evidence="4">Pyrimidine metabolism; UMP biosynthesis via de novo pathway; orotate from (S)-dihydroorotate (quinone route): step 1/1.</text>
</comment>
<comment type="subcellular location">
    <subcellularLocation>
        <location evidence="3">Membrane</location>
    </subcellularLocation>
</comment>
<dbReference type="InterPro" id="IPR005719">
    <property type="entry name" value="Dihydroorotate_DH_2"/>
</dbReference>
<evidence type="ECO:0000256" key="5">
    <source>
        <dbReference type="ARBA" id="ARBA00005359"/>
    </source>
</evidence>
<keyword evidence="12" id="KW-0472">Membrane</keyword>
<dbReference type="SUPFAM" id="SSF51395">
    <property type="entry name" value="FMN-linked oxidoreductases"/>
    <property type="match status" value="1"/>
</dbReference>
<evidence type="ECO:0000256" key="2">
    <source>
        <dbReference type="ARBA" id="ARBA00003125"/>
    </source>
</evidence>
<comment type="cofactor">
    <cofactor evidence="1">
        <name>FMN</name>
        <dbReference type="ChEBI" id="CHEBI:58210"/>
    </cofactor>
</comment>
<name>A0A6G3MGP5_HENSL</name>
<evidence type="ECO:0000256" key="13">
    <source>
        <dbReference type="ARBA" id="ARBA00031623"/>
    </source>
</evidence>
<dbReference type="InterPro" id="IPR013785">
    <property type="entry name" value="Aldolase_TIM"/>
</dbReference>
<evidence type="ECO:0000256" key="6">
    <source>
        <dbReference type="ARBA" id="ARBA00012791"/>
    </source>
</evidence>
<dbReference type="NCBIfam" id="NF003645">
    <property type="entry name" value="PRK05286.1-2"/>
    <property type="match status" value="1"/>
</dbReference>